<evidence type="ECO:0000313" key="1">
    <source>
        <dbReference type="EMBL" id="SDY44552.1"/>
    </source>
</evidence>
<keyword evidence="2" id="KW-1185">Reference proteome</keyword>
<protein>
    <submittedName>
        <fullName evidence="1">Uncharacterized protein</fullName>
    </submittedName>
</protein>
<organism evidence="1 2">
    <name type="scientific">Rhodonellum ikkaensis</name>
    <dbReference type="NCBI Taxonomy" id="336829"/>
    <lineage>
        <taxon>Bacteria</taxon>
        <taxon>Pseudomonadati</taxon>
        <taxon>Bacteroidota</taxon>
        <taxon>Cytophagia</taxon>
        <taxon>Cytophagales</taxon>
        <taxon>Cytophagaceae</taxon>
        <taxon>Rhodonellum</taxon>
    </lineage>
</organism>
<evidence type="ECO:0000313" key="2">
    <source>
        <dbReference type="Proteomes" id="UP000199663"/>
    </source>
</evidence>
<dbReference type="EMBL" id="FNQC01000001">
    <property type="protein sequence ID" value="SDY44552.1"/>
    <property type="molecule type" value="Genomic_DNA"/>
</dbReference>
<proteinExistence type="predicted"/>
<name>A0A1H3JX74_9BACT</name>
<dbReference type="Proteomes" id="UP000199663">
    <property type="component" value="Unassembled WGS sequence"/>
</dbReference>
<comment type="caution">
    <text evidence="1">The sequence shown here is derived from an EMBL/GenBank/DDBJ whole genome shotgun (WGS) entry which is preliminary data.</text>
</comment>
<sequence>MPHKSGLMVVFLFWESENREGEKTHGFIWQIVLRIFLGLRSDSPFCIGEVF</sequence>
<gene>
    <name evidence="1" type="ORF">SAMN05444412_101174</name>
</gene>
<accession>A0A1H3JX74</accession>
<reference evidence="1 2" key="1">
    <citation type="submission" date="2016-10" db="EMBL/GenBank/DDBJ databases">
        <authorList>
            <person name="Varghese N."/>
            <person name="Submissions S."/>
        </authorList>
    </citation>
    <scope>NUCLEOTIDE SEQUENCE [LARGE SCALE GENOMIC DNA]</scope>
    <source>
        <strain evidence="1 2">DSM 17997</strain>
    </source>
</reference>